<name>A0A3M7T6A7_BRAPC</name>
<evidence type="ECO:0000313" key="2">
    <source>
        <dbReference type="Proteomes" id="UP000276133"/>
    </source>
</evidence>
<reference evidence="1 2" key="1">
    <citation type="journal article" date="2018" name="Sci. Rep.">
        <title>Genomic signatures of local adaptation to the degree of environmental predictability in rotifers.</title>
        <authorList>
            <person name="Franch-Gras L."/>
            <person name="Hahn C."/>
            <person name="Garcia-Roger E.M."/>
            <person name="Carmona M.J."/>
            <person name="Serra M."/>
            <person name="Gomez A."/>
        </authorList>
    </citation>
    <scope>NUCLEOTIDE SEQUENCE [LARGE SCALE GENOMIC DNA]</scope>
    <source>
        <strain evidence="1">HYR1</strain>
    </source>
</reference>
<comment type="caution">
    <text evidence="1">The sequence shown here is derived from an EMBL/GenBank/DDBJ whole genome shotgun (WGS) entry which is preliminary data.</text>
</comment>
<gene>
    <name evidence="1" type="ORF">BpHYR1_030990</name>
</gene>
<accession>A0A3M7T6A7</accession>
<sequence length="112" mass="12965">MDNRQKQIVPRDNFILVQIINCAMSEIGSLIELLADNDYRVFEDIKQKNEILFNECLNSKSTLNLFSKNEDKYLTHFLKDGSSITFYTTMGTIYKADCLSVSEIENFDGYTQ</sequence>
<protein>
    <submittedName>
        <fullName evidence="1">Uncharacterized protein</fullName>
    </submittedName>
</protein>
<organism evidence="1 2">
    <name type="scientific">Brachionus plicatilis</name>
    <name type="common">Marine rotifer</name>
    <name type="synonym">Brachionus muelleri</name>
    <dbReference type="NCBI Taxonomy" id="10195"/>
    <lineage>
        <taxon>Eukaryota</taxon>
        <taxon>Metazoa</taxon>
        <taxon>Spiralia</taxon>
        <taxon>Gnathifera</taxon>
        <taxon>Rotifera</taxon>
        <taxon>Eurotatoria</taxon>
        <taxon>Monogononta</taxon>
        <taxon>Pseudotrocha</taxon>
        <taxon>Ploima</taxon>
        <taxon>Brachionidae</taxon>
        <taxon>Brachionus</taxon>
    </lineage>
</organism>
<dbReference type="OrthoDB" id="10483530at2759"/>
<dbReference type="Proteomes" id="UP000276133">
    <property type="component" value="Unassembled WGS sequence"/>
</dbReference>
<keyword evidence="2" id="KW-1185">Reference proteome</keyword>
<evidence type="ECO:0000313" key="1">
    <source>
        <dbReference type="EMBL" id="RNA43594.1"/>
    </source>
</evidence>
<dbReference type="EMBL" id="REGN01000206">
    <property type="protein sequence ID" value="RNA43594.1"/>
    <property type="molecule type" value="Genomic_DNA"/>
</dbReference>
<proteinExistence type="predicted"/>
<dbReference type="AlphaFoldDB" id="A0A3M7T6A7"/>